<evidence type="ECO:0000313" key="2">
    <source>
        <dbReference type="Proteomes" id="UP000614047"/>
    </source>
</evidence>
<evidence type="ECO:0008006" key="3">
    <source>
        <dbReference type="Google" id="ProtNLM"/>
    </source>
</evidence>
<dbReference type="RefSeq" id="WP_197012674.1">
    <property type="nucleotide sequence ID" value="NZ_BAABES010000021.1"/>
</dbReference>
<keyword evidence="2" id="KW-1185">Reference proteome</keyword>
<accession>A0A931DK34</accession>
<dbReference type="Proteomes" id="UP000614047">
    <property type="component" value="Unassembled WGS sequence"/>
</dbReference>
<name>A0A931DK34_9ACTN</name>
<sequence>MRAYLAIAVSDPGETVPPHVLDAARAAITDAVPAPRESWRTAEWISPDRAVALLAWSNEPAAAPFPDPLTTSGDRVLGYCGYLGGPDDPGALLDAGDPGETADGLGGCFSAFRAGPRGFTAVTSITRACPVYHAEAAGLRFAASRALLAHLAVALPVGWRMSEEPVAMLTRMFAPGLRDVPLQGGRWRYERRRPAGIADWAGWRRRATPRAHRAPGFNWRRSYDRGMAGLLREQIMAAPPELFDLLNETAVRERLAEVPPRRPGQSWALLTLSVLLSGAWREPEPVLPEVTVPRPS</sequence>
<protein>
    <recommendedName>
        <fullName evidence="3">Asparagine synthase</fullName>
    </recommendedName>
</protein>
<evidence type="ECO:0000313" key="1">
    <source>
        <dbReference type="EMBL" id="MBG6090174.1"/>
    </source>
</evidence>
<comment type="caution">
    <text evidence="1">The sequence shown here is derived from an EMBL/GenBank/DDBJ whole genome shotgun (WGS) entry which is preliminary data.</text>
</comment>
<dbReference type="EMBL" id="JADOUA010000001">
    <property type="protein sequence ID" value="MBG6090174.1"/>
    <property type="molecule type" value="Genomic_DNA"/>
</dbReference>
<reference evidence="1" key="1">
    <citation type="submission" date="2020-11" db="EMBL/GenBank/DDBJ databases">
        <title>Sequencing the genomes of 1000 actinobacteria strains.</title>
        <authorList>
            <person name="Klenk H.-P."/>
        </authorList>
    </citation>
    <scope>NUCLEOTIDE SEQUENCE</scope>
    <source>
        <strain evidence="1">DSM 43175</strain>
    </source>
</reference>
<organism evidence="1 2">
    <name type="scientific">Actinomadura viridis</name>
    <dbReference type="NCBI Taxonomy" id="58110"/>
    <lineage>
        <taxon>Bacteria</taxon>
        <taxon>Bacillati</taxon>
        <taxon>Actinomycetota</taxon>
        <taxon>Actinomycetes</taxon>
        <taxon>Streptosporangiales</taxon>
        <taxon>Thermomonosporaceae</taxon>
        <taxon>Actinomadura</taxon>
    </lineage>
</organism>
<dbReference type="AlphaFoldDB" id="A0A931DK34"/>
<gene>
    <name evidence="1" type="ORF">IW256_004287</name>
</gene>
<proteinExistence type="predicted"/>